<dbReference type="InterPro" id="IPR011664">
    <property type="entry name" value="Abi_system_AbiD/AbiF-like"/>
</dbReference>
<dbReference type="PIRSF" id="PIRSF034934">
    <property type="entry name" value="AbiF_AbiD"/>
    <property type="match status" value="1"/>
</dbReference>
<protein>
    <submittedName>
        <fullName evidence="1">Abi family protein</fullName>
    </submittedName>
</protein>
<proteinExistence type="predicted"/>
<comment type="caution">
    <text evidence="1">The sequence shown here is derived from an EMBL/GenBank/DDBJ whole genome shotgun (WGS) entry which is preliminary data.</text>
</comment>
<evidence type="ECO:0000313" key="2">
    <source>
        <dbReference type="Proteomes" id="UP000610527"/>
    </source>
</evidence>
<name>A0ABX2LR82_9STAP</name>
<dbReference type="InterPro" id="IPR017034">
    <property type="entry name" value="Abi_system_AbiD/AbiF"/>
</dbReference>
<dbReference type="Proteomes" id="UP000610527">
    <property type="component" value="Unassembled WGS sequence"/>
</dbReference>
<gene>
    <name evidence="1" type="ORF">HUN84_10895</name>
</gene>
<dbReference type="Pfam" id="PF07751">
    <property type="entry name" value="Abi_2"/>
    <property type="match status" value="1"/>
</dbReference>
<dbReference type="EMBL" id="JABVEG010000008">
    <property type="protein sequence ID" value="NUI83221.1"/>
    <property type="molecule type" value="Genomic_DNA"/>
</dbReference>
<reference evidence="1 2" key="1">
    <citation type="submission" date="2020-06" db="EMBL/GenBank/DDBJ databases">
        <title>Staphylococcus borealis sp. nov. -A novel member of the Staphylococcaceae family isolated from skin and blood in humans.</title>
        <authorList>
            <person name="Pain M."/>
            <person name="Wolden R."/>
            <person name="Jaen-Luchoro D."/>
            <person name="Salva-Serra F."/>
            <person name="Iglesias B.P."/>
            <person name="Karlsson R."/>
            <person name="Klingenberg C."/>
            <person name="Cavanagh J.P."/>
        </authorList>
    </citation>
    <scope>NUCLEOTIDE SEQUENCE [LARGE SCALE GENOMIC DNA]</scope>
    <source>
        <strain evidence="1 2">58-22</strain>
    </source>
</reference>
<evidence type="ECO:0000313" key="1">
    <source>
        <dbReference type="EMBL" id="NUI83221.1"/>
    </source>
</evidence>
<keyword evidence="2" id="KW-1185">Reference proteome</keyword>
<sequence>MKPFKTYEEQLQILKNRGLTVTTENIYDLENENYYNIINGYKDLFLKRKANSNDFLMPETYIENASFDEIFSLYKLDRRLRNTIIEYLLVFETHLKSRIAYHFSNKYNDPHSYLYFKNYAYEENSETVLKTVATLSNIMTKTNKQPIAHYIKNHNGVPFWVLMNYLTIGNVSYLFQILDEDIKKEIAKSYSDKFSREYGLDVNIQHKDIEGIVKQVNFFRNVCAHEERLYDFKIKKQINSKNLIANYNSISNICIKNDNLQSKLFDMLLFLIFFLNKRDYENMIKEIDSHIDYYLKDINTITKSNIYDKMGCLLNNFSEILNLKYHKEDC</sequence>
<organism evidence="1 2">
    <name type="scientific">Staphylococcus borealis</name>
    <dbReference type="NCBI Taxonomy" id="2742203"/>
    <lineage>
        <taxon>Bacteria</taxon>
        <taxon>Bacillati</taxon>
        <taxon>Bacillota</taxon>
        <taxon>Bacilli</taxon>
        <taxon>Bacillales</taxon>
        <taxon>Staphylococcaceae</taxon>
        <taxon>Staphylococcus</taxon>
    </lineage>
</organism>
<accession>A0ABX2LR82</accession>